<accession>A0A1B0B4V1</accession>
<dbReference type="EMBL" id="JXJN01008555">
    <property type="status" value="NOT_ANNOTATED_CDS"/>
    <property type="molecule type" value="Genomic_DNA"/>
</dbReference>
<name>A0A1B0B4V1_9MUSC</name>
<reference evidence="2" key="2">
    <citation type="submission" date="2020-05" db="UniProtKB">
        <authorList>
            <consortium name="EnsemblMetazoa"/>
        </authorList>
    </citation>
    <scope>IDENTIFICATION</scope>
    <source>
        <strain evidence="2">IAEA</strain>
    </source>
</reference>
<proteinExistence type="predicted"/>
<keyword evidence="1" id="KW-0472">Membrane</keyword>
<protein>
    <submittedName>
        <fullName evidence="2">Uncharacterized protein</fullName>
    </submittedName>
</protein>
<evidence type="ECO:0000313" key="2">
    <source>
        <dbReference type="EnsemblMetazoa" id="GPPI018987-PA"/>
    </source>
</evidence>
<keyword evidence="1" id="KW-0812">Transmembrane</keyword>
<dbReference type="Proteomes" id="UP000092460">
    <property type="component" value="Unassembled WGS sequence"/>
</dbReference>
<evidence type="ECO:0000256" key="1">
    <source>
        <dbReference type="SAM" id="Phobius"/>
    </source>
</evidence>
<dbReference type="EnsemblMetazoa" id="GPPI018987-RA">
    <property type="protein sequence ID" value="GPPI018987-PA"/>
    <property type="gene ID" value="GPPI018987"/>
</dbReference>
<sequence>MATDANLLNFLFGAVIPVFVCIQLAGRRLKRKSTNFDGFLKVLMIEVNNRDIKLSKNSLKVKKNPRLENHVCLIWFCRKNFDKILEKLKDKHSDKRFISIDVKHSSNKLSLFPPKPSSVKETVCFHKLPIPFNSMKTDVGIQVNLEHSENRDVSTILFKFCKKFCRTELTINRFSFKNRREVDKYGNKMTRDSCSGKAIDIYNKIVKSENEDKTVSRNDNVRIFGYKSKTFVNAIEKCPLEIEDIKYQKNNFAHIKAYKSCRNSKKKVCLEYDIYAVKKPKSDQPVQCYFRSVFNHTFFKTSQDLEASNLDEGKSEGVYRKIKNVIIRENDLSSDDLEDSRKRYAKNATEGYQFFQYLAETCEVGLFSRNQVAAIAKKVSIGTLVCHLGATGSILDVRNYIFYYALIITNHRGKYYPVAEGIANTHNACSIAIEIFMKKRKARDNTIPQDFGRDARSLVDAVYDKSRDVSTYKDL</sequence>
<reference evidence="3" key="1">
    <citation type="submission" date="2015-01" db="EMBL/GenBank/DDBJ databases">
        <authorList>
            <person name="Aksoy S."/>
            <person name="Warren W."/>
            <person name="Wilson R.K."/>
        </authorList>
    </citation>
    <scope>NUCLEOTIDE SEQUENCE [LARGE SCALE GENOMIC DNA]</scope>
    <source>
        <strain evidence="3">IAEA</strain>
    </source>
</reference>
<evidence type="ECO:0000313" key="3">
    <source>
        <dbReference type="Proteomes" id="UP000092460"/>
    </source>
</evidence>
<organism evidence="2 3">
    <name type="scientific">Glossina palpalis gambiensis</name>
    <dbReference type="NCBI Taxonomy" id="67801"/>
    <lineage>
        <taxon>Eukaryota</taxon>
        <taxon>Metazoa</taxon>
        <taxon>Ecdysozoa</taxon>
        <taxon>Arthropoda</taxon>
        <taxon>Hexapoda</taxon>
        <taxon>Insecta</taxon>
        <taxon>Pterygota</taxon>
        <taxon>Neoptera</taxon>
        <taxon>Endopterygota</taxon>
        <taxon>Diptera</taxon>
        <taxon>Brachycera</taxon>
        <taxon>Muscomorpha</taxon>
        <taxon>Hippoboscoidea</taxon>
        <taxon>Glossinidae</taxon>
        <taxon>Glossina</taxon>
    </lineage>
</organism>
<keyword evidence="3" id="KW-1185">Reference proteome</keyword>
<dbReference type="AlphaFoldDB" id="A0A1B0B4V1"/>
<feature type="transmembrane region" description="Helical" evidence="1">
    <location>
        <begin position="6"/>
        <end position="26"/>
    </location>
</feature>
<keyword evidence="1" id="KW-1133">Transmembrane helix</keyword>
<dbReference type="VEuPathDB" id="VectorBase:GPPI018987"/>